<evidence type="ECO:0000256" key="1">
    <source>
        <dbReference type="SAM" id="MobiDB-lite"/>
    </source>
</evidence>
<feature type="compositionally biased region" description="Low complexity" evidence="1">
    <location>
        <begin position="256"/>
        <end position="268"/>
    </location>
</feature>
<dbReference type="EMBL" id="ML996572">
    <property type="protein sequence ID" value="KAF2758228.1"/>
    <property type="molecule type" value="Genomic_DNA"/>
</dbReference>
<dbReference type="AlphaFoldDB" id="A0A6A6W5M2"/>
<sequence>MATYPFIPYPTEDEWASLDSYQATTRDFDGTPFLLVGRLNESTPRPGTPVYGNARAQIRMSSKRGPILEYPAKLVDDNGRPFCTVDIPHYCQDDADTISIPKCNLFSALDTDIPRKLYNPNNLTATTTLWSIIAGLLESQEKNVRFSLRCEMQNRYPPPSGQPPRKLSALPEARKPSALAIPSPVEEALSVISSPPSEPESRREPYLESEIEPVALCQCGNPLPPRKAATLPPEIPSRRESVARIASPPRSPMEASPTPSVPQSVQPSRHASLMSAHPQSRQPSIAPPTRQPSTYEPVSSRRPTIAPQTQQPTIIADTMPLRRATTVPASRQPSLAPARAPSRQPSVAPAVDKSPFSDPLQGPPQRRKKVPGHGTSPALAPSVSTESNDTTLPDVPPPPTPPPLPPASAPTGTIHPRVSIIPPLRLASREPTLVGSPKVAPALETSLTEPAFPSPPRIGRVPTILSKLQNQPDFDLKPTPGRRESAVPAKKLPPLTRDDRDKASPLDDLRKALKNRRLNHRQRNVNDETLTIMTEALAALEQSTRSALNINDQMDDEKAMEVNKEVAQDLERLKQQFGEDLVGALKKLDDGESW</sequence>
<feature type="compositionally biased region" description="Basic and acidic residues" evidence="1">
    <location>
        <begin position="496"/>
        <end position="506"/>
    </location>
</feature>
<evidence type="ECO:0000313" key="3">
    <source>
        <dbReference type="Proteomes" id="UP000799437"/>
    </source>
</evidence>
<feature type="region of interest" description="Disordered" evidence="1">
    <location>
        <begin position="186"/>
        <end position="206"/>
    </location>
</feature>
<reference evidence="2" key="1">
    <citation type="journal article" date="2020" name="Stud. Mycol.">
        <title>101 Dothideomycetes genomes: a test case for predicting lifestyles and emergence of pathogens.</title>
        <authorList>
            <person name="Haridas S."/>
            <person name="Albert R."/>
            <person name="Binder M."/>
            <person name="Bloem J."/>
            <person name="Labutti K."/>
            <person name="Salamov A."/>
            <person name="Andreopoulos B."/>
            <person name="Baker S."/>
            <person name="Barry K."/>
            <person name="Bills G."/>
            <person name="Bluhm B."/>
            <person name="Cannon C."/>
            <person name="Castanera R."/>
            <person name="Culley D."/>
            <person name="Daum C."/>
            <person name="Ezra D."/>
            <person name="Gonzalez J."/>
            <person name="Henrissat B."/>
            <person name="Kuo A."/>
            <person name="Liang C."/>
            <person name="Lipzen A."/>
            <person name="Lutzoni F."/>
            <person name="Magnuson J."/>
            <person name="Mondo S."/>
            <person name="Nolan M."/>
            <person name="Ohm R."/>
            <person name="Pangilinan J."/>
            <person name="Park H.-J."/>
            <person name="Ramirez L."/>
            <person name="Alfaro M."/>
            <person name="Sun H."/>
            <person name="Tritt A."/>
            <person name="Yoshinaga Y."/>
            <person name="Zwiers L.-H."/>
            <person name="Turgeon B."/>
            <person name="Goodwin S."/>
            <person name="Spatafora J."/>
            <person name="Crous P."/>
            <person name="Grigoriev I."/>
        </authorList>
    </citation>
    <scope>NUCLEOTIDE SEQUENCE</scope>
    <source>
        <strain evidence="2">CBS 121739</strain>
    </source>
</reference>
<feature type="region of interest" description="Disordered" evidence="1">
    <location>
        <begin position="468"/>
        <end position="506"/>
    </location>
</feature>
<organism evidence="2 3">
    <name type="scientific">Pseudovirgaria hyperparasitica</name>
    <dbReference type="NCBI Taxonomy" id="470096"/>
    <lineage>
        <taxon>Eukaryota</taxon>
        <taxon>Fungi</taxon>
        <taxon>Dikarya</taxon>
        <taxon>Ascomycota</taxon>
        <taxon>Pezizomycotina</taxon>
        <taxon>Dothideomycetes</taxon>
        <taxon>Dothideomycetes incertae sedis</taxon>
        <taxon>Acrospermales</taxon>
        <taxon>Acrospermaceae</taxon>
        <taxon>Pseudovirgaria</taxon>
    </lineage>
</organism>
<accession>A0A6A6W5M2</accession>
<name>A0A6A6W5M2_9PEZI</name>
<dbReference type="RefSeq" id="XP_033600679.1">
    <property type="nucleotide sequence ID" value="XM_033749454.1"/>
</dbReference>
<feature type="compositionally biased region" description="Pro residues" evidence="1">
    <location>
        <begin position="394"/>
        <end position="408"/>
    </location>
</feature>
<dbReference type="GeneID" id="54490508"/>
<gene>
    <name evidence="2" type="ORF">EJ05DRAFT_538451</name>
</gene>
<keyword evidence="3" id="KW-1185">Reference proteome</keyword>
<proteinExistence type="predicted"/>
<feature type="region of interest" description="Disordered" evidence="1">
    <location>
        <begin position="222"/>
        <end position="416"/>
    </location>
</feature>
<evidence type="ECO:0000313" key="2">
    <source>
        <dbReference type="EMBL" id="KAF2758228.1"/>
    </source>
</evidence>
<protein>
    <submittedName>
        <fullName evidence="2">Uncharacterized protein</fullName>
    </submittedName>
</protein>
<dbReference type="Proteomes" id="UP000799437">
    <property type="component" value="Unassembled WGS sequence"/>
</dbReference>